<comment type="caution">
    <text evidence="1">The sequence shown here is derived from an EMBL/GenBank/DDBJ whole genome shotgun (WGS) entry which is preliminary data.</text>
</comment>
<dbReference type="PATRIC" id="fig|992069.3.peg.1263"/>
<name>I9VRA8_HELPX</name>
<protein>
    <submittedName>
        <fullName evidence="1">Uncharacterized protein</fullName>
    </submittedName>
</protein>
<dbReference type="Proteomes" id="UP000004741">
    <property type="component" value="Unassembled WGS sequence"/>
</dbReference>
<sequence length="54" mass="6507">MNHFKKFLLYSLKKRSKQLFSFSSYLKNIQSILQLKRSFKKQAITSTKTLFRGF</sequence>
<gene>
    <name evidence="1" type="ORF">HPHPH34_1297</name>
</gene>
<accession>I9VRA8</accession>
<proteinExistence type="predicted"/>
<dbReference type="EMBL" id="AKPH01000005">
    <property type="protein sequence ID" value="EJB96251.1"/>
    <property type="molecule type" value="Genomic_DNA"/>
</dbReference>
<organism evidence="1 2">
    <name type="scientific">Helicobacter pylori Hp H-34</name>
    <dbReference type="NCBI Taxonomy" id="992069"/>
    <lineage>
        <taxon>Bacteria</taxon>
        <taxon>Pseudomonadati</taxon>
        <taxon>Campylobacterota</taxon>
        <taxon>Epsilonproteobacteria</taxon>
        <taxon>Campylobacterales</taxon>
        <taxon>Helicobacteraceae</taxon>
        <taxon>Helicobacter</taxon>
    </lineage>
</organism>
<evidence type="ECO:0000313" key="1">
    <source>
        <dbReference type="EMBL" id="EJB96251.1"/>
    </source>
</evidence>
<reference evidence="1 2" key="1">
    <citation type="journal article" date="2013" name="Pathog. Dis.">
        <title>Genome sequences of 65 Helicobacter pylori strains isolated from asymptomatic individuals and patients with gastric cancer, peptic ulcer disease, or gastritis.</title>
        <authorList>
            <person name="Blanchard T.G."/>
            <person name="Czinn S.J."/>
            <person name="Correa P."/>
            <person name="Nakazawa T."/>
            <person name="Keelan M."/>
            <person name="Morningstar L."/>
            <person name="Santana-Cruz I."/>
            <person name="Maroo A."/>
            <person name="McCracken C."/>
            <person name="Shefchek K."/>
            <person name="Daugherty S."/>
            <person name="Song Y."/>
            <person name="Fraser C.M."/>
            <person name="Fricke W.F."/>
        </authorList>
    </citation>
    <scope>NUCLEOTIDE SEQUENCE [LARGE SCALE GENOMIC DNA]</scope>
    <source>
        <strain evidence="1 2">Hp H-34</strain>
    </source>
</reference>
<dbReference type="AlphaFoldDB" id="I9VRA8"/>
<evidence type="ECO:0000313" key="2">
    <source>
        <dbReference type="Proteomes" id="UP000004741"/>
    </source>
</evidence>